<dbReference type="InterPro" id="IPR043130">
    <property type="entry name" value="CDP-OH_PTrfase_TM_dom"/>
</dbReference>
<dbReference type="PROSITE" id="PS00379">
    <property type="entry name" value="CDP_ALCOHOL_P_TRANSF"/>
    <property type="match status" value="1"/>
</dbReference>
<proteinExistence type="inferred from homology"/>
<feature type="region of interest" description="Disordered" evidence="10">
    <location>
        <begin position="412"/>
        <end position="445"/>
    </location>
</feature>
<name>A0ABP6K935_9ACTN</name>
<evidence type="ECO:0000256" key="7">
    <source>
        <dbReference type="ARBA" id="ARBA00022679"/>
    </source>
</evidence>
<gene>
    <name evidence="12" type="ORF">GCM10017559_11760</name>
</gene>
<comment type="caution">
    <text evidence="12">The sequence shown here is derived from an EMBL/GenBank/DDBJ whole genome shotgun (WGS) entry which is preliminary data.</text>
</comment>
<feature type="compositionally biased region" description="Basic and acidic residues" evidence="10">
    <location>
        <begin position="499"/>
        <end position="511"/>
    </location>
</feature>
<dbReference type="InterPro" id="IPR048254">
    <property type="entry name" value="CDP_ALCOHOL_P_TRANSF_CS"/>
</dbReference>
<reference evidence="13" key="1">
    <citation type="journal article" date="2019" name="Int. J. Syst. Evol. Microbiol.">
        <title>The Global Catalogue of Microorganisms (GCM) 10K type strain sequencing project: providing services to taxonomists for standard genome sequencing and annotation.</title>
        <authorList>
            <consortium name="The Broad Institute Genomics Platform"/>
            <consortium name="The Broad Institute Genome Sequencing Center for Infectious Disease"/>
            <person name="Wu L."/>
            <person name="Ma J."/>
        </authorList>
    </citation>
    <scope>NUCLEOTIDE SEQUENCE [LARGE SCALE GENOMIC DNA]</scope>
    <source>
        <strain evidence="13">JCM 3106</strain>
    </source>
</reference>
<evidence type="ECO:0000256" key="3">
    <source>
        <dbReference type="ARBA" id="ARBA00007897"/>
    </source>
</evidence>
<keyword evidence="11" id="KW-1133">Transmembrane helix</keyword>
<evidence type="ECO:0000256" key="4">
    <source>
        <dbReference type="ARBA" id="ARBA00012504"/>
    </source>
</evidence>
<dbReference type="Proteomes" id="UP001499930">
    <property type="component" value="Unassembled WGS sequence"/>
</dbReference>
<evidence type="ECO:0000256" key="8">
    <source>
        <dbReference type="ARBA" id="ARBA00049235"/>
    </source>
</evidence>
<evidence type="ECO:0000256" key="5">
    <source>
        <dbReference type="ARBA" id="ARBA00013268"/>
    </source>
</evidence>
<evidence type="ECO:0000256" key="1">
    <source>
        <dbReference type="ARBA" id="ARBA00000729"/>
    </source>
</evidence>
<dbReference type="EC" id="2.7.7.74" evidence="4"/>
<evidence type="ECO:0000256" key="2">
    <source>
        <dbReference type="ARBA" id="ARBA00006982"/>
    </source>
</evidence>
<dbReference type="InterPro" id="IPR000462">
    <property type="entry name" value="CDP-OH_P_trans"/>
</dbReference>
<comment type="catalytic activity">
    <reaction evidence="8">
        <text>CDP-1L-myo-inositol + 1D-myo-inositol 3-phosphate = bis(1L-myo-inositol) 3,1'-phosphate 1-phosphate + CMP + H(+)</text>
        <dbReference type="Rhea" id="RHEA:31327"/>
        <dbReference type="ChEBI" id="CHEBI:15378"/>
        <dbReference type="ChEBI" id="CHEBI:58401"/>
        <dbReference type="ChEBI" id="CHEBI:60377"/>
        <dbReference type="ChEBI" id="CHEBI:62573"/>
        <dbReference type="ChEBI" id="CHEBI:62576"/>
        <dbReference type="EC" id="2.7.8.34"/>
    </reaction>
</comment>
<organism evidence="12 13">
    <name type="scientific">Streptosporangium longisporum</name>
    <dbReference type="NCBI Taxonomy" id="46187"/>
    <lineage>
        <taxon>Bacteria</taxon>
        <taxon>Bacillati</taxon>
        <taxon>Actinomycetota</taxon>
        <taxon>Actinomycetes</taxon>
        <taxon>Streptosporangiales</taxon>
        <taxon>Streptosporangiaceae</taxon>
        <taxon>Streptosporangium</taxon>
    </lineage>
</organism>
<keyword evidence="11" id="KW-0472">Membrane</keyword>
<comment type="similarity">
    <text evidence="3">In the N-terminal section; belongs to the MobA family.</text>
</comment>
<sequence>MPDPRATASPGTPRTVAVVLATTEASHLRCPDGTLLERLTAQLSTLPVRDVHVVARSSDIIHAPGGTYMIGTEGSRGLADDLRRVAKAAGSSTGPVLVAAGDLLAHTEALALLAEHPSHGTAALVGDEGDGPGPSRPPVRTEGGAVTAAGTSFHRVGAANGTFRGALQIGVADLALLAEVAEALAELAETGRLGPMDGAEAPGLLLTGLVRSGVRVRAARLGRLHGDRMDGQADTDAAVRRMEKVDEAEARLDDAVKGNDGFFATYAVSSWSRHLVRLAAELRLTPNAVTGMSVGLAALAAVWFSTGTRPAMIAGGVLLYLSFVLDCVDGQLARYTRAFSPLGAWLDATFDRVKEYVVYVGLAFGYAAGLETTGGGPDGIWALAVAALILQMLRHMIDFSYGGARADAARARAARSAPEGSGVPRYRGRDSGTGPQDAWETPEPGTTVSRAVLADPADPADPARPEGLTGWPVPVPLLEPKWRAAFAPAEAEQVPATGDHGDGPPVRDDRAGTGSLLDEWTGTGGSAGERAGATDVAVDAGGAVPGSSADSTADSTGNDARDRRGTTGTTGGPGIPSRAIEPDRDNAVVRLSETMEKVSLARWLKKIVVLPIGERMALIALTAAFFNARVTFLALLAWGGVAMVYILAGRIGRSLNR</sequence>
<keyword evidence="7 9" id="KW-0808">Transferase</keyword>
<feature type="region of interest" description="Disordered" evidence="10">
    <location>
        <begin position="493"/>
        <end position="583"/>
    </location>
</feature>
<evidence type="ECO:0000256" key="10">
    <source>
        <dbReference type="SAM" id="MobiDB-lite"/>
    </source>
</evidence>
<evidence type="ECO:0000313" key="12">
    <source>
        <dbReference type="EMBL" id="GAA2993166.1"/>
    </source>
</evidence>
<comment type="similarity">
    <text evidence="9">Belongs to the CDP-alcohol phosphatidyltransferase class-I family.</text>
</comment>
<evidence type="ECO:0000256" key="9">
    <source>
        <dbReference type="RuleBase" id="RU003750"/>
    </source>
</evidence>
<evidence type="ECO:0000256" key="6">
    <source>
        <dbReference type="ARBA" id="ARBA00018322"/>
    </source>
</evidence>
<evidence type="ECO:0000256" key="11">
    <source>
        <dbReference type="SAM" id="Phobius"/>
    </source>
</evidence>
<dbReference type="RefSeq" id="WP_344889445.1">
    <property type="nucleotide sequence ID" value="NZ_BAAAWD010000006.1"/>
</dbReference>
<comment type="catalytic activity">
    <reaction evidence="1">
        <text>1D-myo-inositol 3-phosphate + CTP + H(+) = CDP-1L-myo-inositol + diphosphate</text>
        <dbReference type="Rhea" id="RHEA:30647"/>
        <dbReference type="ChEBI" id="CHEBI:15378"/>
        <dbReference type="ChEBI" id="CHEBI:33019"/>
        <dbReference type="ChEBI" id="CHEBI:37563"/>
        <dbReference type="ChEBI" id="CHEBI:58401"/>
        <dbReference type="ChEBI" id="CHEBI:62573"/>
        <dbReference type="EC" id="2.7.7.74"/>
    </reaction>
</comment>
<feature type="transmembrane region" description="Helical" evidence="11">
    <location>
        <begin position="632"/>
        <end position="651"/>
    </location>
</feature>
<evidence type="ECO:0000313" key="13">
    <source>
        <dbReference type="Proteomes" id="UP001499930"/>
    </source>
</evidence>
<dbReference type="EC" id="2.7.8.34" evidence="5"/>
<keyword evidence="11" id="KW-0812">Transmembrane</keyword>
<dbReference type="InterPro" id="IPR029044">
    <property type="entry name" value="Nucleotide-diphossugar_trans"/>
</dbReference>
<accession>A0ABP6K935</accession>
<comment type="similarity">
    <text evidence="2">In the C-terminal section; belongs to the CDP-alcohol phosphatidyltransferase class-I family.</text>
</comment>
<dbReference type="SUPFAM" id="SSF53448">
    <property type="entry name" value="Nucleotide-diphospho-sugar transferases"/>
    <property type="match status" value="1"/>
</dbReference>
<dbReference type="Pfam" id="PF01066">
    <property type="entry name" value="CDP-OH_P_transf"/>
    <property type="match status" value="1"/>
</dbReference>
<dbReference type="Gene3D" id="3.90.550.10">
    <property type="entry name" value="Spore Coat Polysaccharide Biosynthesis Protein SpsA, Chain A"/>
    <property type="match status" value="1"/>
</dbReference>
<dbReference type="Gene3D" id="1.20.120.1760">
    <property type="match status" value="1"/>
</dbReference>
<feature type="compositionally biased region" description="Low complexity" evidence="10">
    <location>
        <begin position="531"/>
        <end position="551"/>
    </location>
</feature>
<protein>
    <recommendedName>
        <fullName evidence="6">Bifunctional IPC transferase and DIPP synthase</fullName>
        <ecNumber evidence="4">2.7.7.74</ecNumber>
        <ecNumber evidence="5">2.7.8.34</ecNumber>
    </recommendedName>
</protein>
<keyword evidence="13" id="KW-1185">Reference proteome</keyword>
<dbReference type="EMBL" id="BAAAWD010000006">
    <property type="protein sequence ID" value="GAA2993166.1"/>
    <property type="molecule type" value="Genomic_DNA"/>
</dbReference>